<gene>
    <name evidence="2" type="ORF">H920_02334</name>
</gene>
<dbReference type="Gene3D" id="3.30.420.10">
    <property type="entry name" value="Ribonuclease H-like superfamily/Ribonuclease H"/>
    <property type="match status" value="1"/>
</dbReference>
<dbReference type="InterPro" id="IPR036397">
    <property type="entry name" value="RNaseH_sf"/>
</dbReference>
<sequence>MSTMIKDTERSAPDRQEEISRLVLSNSMINTKLGGISNVLVPHQRPSVFQQPVIFPGADITQPTVGARRKPSIAAVFGSMDGHPSWYCTTVWVQISREEVVQDLTNMVRELLTRFCKSMRFKPTHIIYYSRGVSKGQMKQVVWPELIAIRKACISLEEDYQPGIIYIVVQKKHHT</sequence>
<dbReference type="InterPro" id="IPR012337">
    <property type="entry name" value="RNaseH-like_sf"/>
</dbReference>
<dbReference type="GO" id="GO:0003676">
    <property type="term" value="F:nucleic acid binding"/>
    <property type="evidence" value="ECO:0007669"/>
    <property type="project" value="InterPro"/>
</dbReference>
<dbReference type="Pfam" id="PF02171">
    <property type="entry name" value="Piwi"/>
    <property type="match status" value="1"/>
</dbReference>
<reference evidence="2 3" key="1">
    <citation type="submission" date="2013-11" db="EMBL/GenBank/DDBJ databases">
        <title>The Damaraland mole rat (Fukomys damarensis) genome and evolution of African mole rats.</title>
        <authorList>
            <person name="Gladyshev V.N."/>
            <person name="Fang X."/>
        </authorList>
    </citation>
    <scope>NUCLEOTIDE SEQUENCE [LARGE SCALE GENOMIC DNA]</scope>
    <source>
        <tissue evidence="2">Liver</tissue>
    </source>
</reference>
<dbReference type="EMBL" id="KN121518">
    <property type="protein sequence ID" value="KFO36272.1"/>
    <property type="molecule type" value="Genomic_DNA"/>
</dbReference>
<proteinExistence type="predicted"/>
<dbReference type="PANTHER" id="PTHR22891">
    <property type="entry name" value="EUKARYOTIC TRANSLATION INITIATION FACTOR 2C"/>
    <property type="match status" value="1"/>
</dbReference>
<name>A0A091DYY9_FUKDA</name>
<dbReference type="SUPFAM" id="SSF53098">
    <property type="entry name" value="Ribonuclease H-like"/>
    <property type="match status" value="1"/>
</dbReference>
<dbReference type="PROSITE" id="PS50822">
    <property type="entry name" value="PIWI"/>
    <property type="match status" value="1"/>
</dbReference>
<evidence type="ECO:0000313" key="3">
    <source>
        <dbReference type="Proteomes" id="UP000028990"/>
    </source>
</evidence>
<dbReference type="InterPro" id="IPR003165">
    <property type="entry name" value="Piwi"/>
</dbReference>
<accession>A0A091DYY9</accession>
<protein>
    <submittedName>
        <fullName evidence="2">Protein argonaute-4</fullName>
    </submittedName>
</protein>
<organism evidence="2 3">
    <name type="scientific">Fukomys damarensis</name>
    <name type="common">Damaraland mole rat</name>
    <name type="synonym">Cryptomys damarensis</name>
    <dbReference type="NCBI Taxonomy" id="885580"/>
    <lineage>
        <taxon>Eukaryota</taxon>
        <taxon>Metazoa</taxon>
        <taxon>Chordata</taxon>
        <taxon>Craniata</taxon>
        <taxon>Vertebrata</taxon>
        <taxon>Euteleostomi</taxon>
        <taxon>Mammalia</taxon>
        <taxon>Eutheria</taxon>
        <taxon>Euarchontoglires</taxon>
        <taxon>Glires</taxon>
        <taxon>Rodentia</taxon>
        <taxon>Hystricomorpha</taxon>
        <taxon>Bathyergidae</taxon>
        <taxon>Fukomys</taxon>
    </lineage>
</organism>
<dbReference type="AlphaFoldDB" id="A0A091DYY9"/>
<keyword evidence="3" id="KW-1185">Reference proteome</keyword>
<dbReference type="Proteomes" id="UP000028990">
    <property type="component" value="Unassembled WGS sequence"/>
</dbReference>
<evidence type="ECO:0000259" key="1">
    <source>
        <dbReference type="PROSITE" id="PS50822"/>
    </source>
</evidence>
<evidence type="ECO:0000313" key="2">
    <source>
        <dbReference type="EMBL" id="KFO36272.1"/>
    </source>
</evidence>
<feature type="domain" description="Piwi" evidence="1">
    <location>
        <begin position="28"/>
        <end position="175"/>
    </location>
</feature>